<organism evidence="2 3">
    <name type="scientific">Kitasatospora phosalacinea</name>
    <dbReference type="NCBI Taxonomy" id="2065"/>
    <lineage>
        <taxon>Bacteria</taxon>
        <taxon>Bacillati</taxon>
        <taxon>Actinomycetota</taxon>
        <taxon>Actinomycetes</taxon>
        <taxon>Kitasatosporales</taxon>
        <taxon>Streptomycetaceae</taxon>
        <taxon>Kitasatospora</taxon>
    </lineage>
</organism>
<dbReference type="InterPro" id="IPR038765">
    <property type="entry name" value="Papain-like_cys_pep_sf"/>
</dbReference>
<protein>
    <submittedName>
        <fullName evidence="2">Transglutaminase</fullName>
    </submittedName>
</protein>
<dbReference type="InterPro" id="IPR002931">
    <property type="entry name" value="Transglutaminase-like"/>
</dbReference>
<dbReference type="SUPFAM" id="SSF54001">
    <property type="entry name" value="Cysteine proteinases"/>
    <property type="match status" value="1"/>
</dbReference>
<dbReference type="Pfam" id="PF01841">
    <property type="entry name" value="Transglut_core"/>
    <property type="match status" value="1"/>
</dbReference>
<dbReference type="PANTHER" id="PTHR33490">
    <property type="entry name" value="BLR5614 PROTEIN-RELATED"/>
    <property type="match status" value="1"/>
</dbReference>
<reference evidence="2" key="1">
    <citation type="submission" date="2023-02" db="EMBL/GenBank/DDBJ databases">
        <title>Kitasatospora phosalacinea NBRC 14362.</title>
        <authorList>
            <person name="Ichikawa N."/>
            <person name="Sato H."/>
            <person name="Tonouchi N."/>
        </authorList>
    </citation>
    <scope>NUCLEOTIDE SEQUENCE</scope>
    <source>
        <strain evidence="2">NBRC 14362</strain>
    </source>
</reference>
<name>A0A9W6PGE6_9ACTN</name>
<proteinExistence type="predicted"/>
<evidence type="ECO:0000313" key="2">
    <source>
        <dbReference type="EMBL" id="GLW54580.1"/>
    </source>
</evidence>
<evidence type="ECO:0000259" key="1">
    <source>
        <dbReference type="Pfam" id="PF01841"/>
    </source>
</evidence>
<dbReference type="Gene3D" id="3.10.620.30">
    <property type="match status" value="1"/>
</dbReference>
<accession>A0A9W6PGE6</accession>
<dbReference type="RefSeq" id="WP_051778075.1">
    <property type="nucleotide sequence ID" value="NZ_BSRX01000013.1"/>
</dbReference>
<dbReference type="PANTHER" id="PTHR33490:SF3">
    <property type="entry name" value="CONSERVED INTEGRAL MEMBRANE PROTEIN"/>
    <property type="match status" value="1"/>
</dbReference>
<gene>
    <name evidence="2" type="ORF">Kpho01_25910</name>
</gene>
<dbReference type="EMBL" id="BSRX01000013">
    <property type="protein sequence ID" value="GLW54580.1"/>
    <property type="molecule type" value="Genomic_DNA"/>
</dbReference>
<dbReference type="AlphaFoldDB" id="A0A9W6PGE6"/>
<comment type="caution">
    <text evidence="2">The sequence shown here is derived from an EMBL/GenBank/DDBJ whole genome shotgun (WGS) entry which is preliminary data.</text>
</comment>
<dbReference type="OrthoDB" id="5296450at2"/>
<feature type="domain" description="Transglutaminase-like" evidence="1">
    <location>
        <begin position="38"/>
        <end position="131"/>
    </location>
</feature>
<evidence type="ECO:0000313" key="3">
    <source>
        <dbReference type="Proteomes" id="UP001165143"/>
    </source>
</evidence>
<dbReference type="Proteomes" id="UP001165143">
    <property type="component" value="Unassembled WGS sequence"/>
</dbReference>
<sequence length="205" mass="21939">MDLSLSPHGPLRADRPDLSAYLAADEVVDHDHPAIVALAAQLRQDDPVRTAEAVFEHVRDRIDHSADVGRWSAAYRASDVLAAGNAICHGKSHLLAALLRANGIPAGLCYQKLEVLHGLNGVLLPGSSWWVRLDGRGNRNGADGHFATTPAEERPAWANDPALGEHHYTTVYATPPGPLLDGLRAAVPNSTGYGHLPLELPDTAR</sequence>